<dbReference type="RefSeq" id="WP_010655638.1">
    <property type="nucleotide sequence ID" value="NZ_CAACYJ010000040.1"/>
</dbReference>
<dbReference type="NCBIfam" id="NF040700">
    <property type="entry name" value="VPA1262_N_dom"/>
    <property type="match status" value="1"/>
</dbReference>
<dbReference type="KEGG" id="pfz:AV641_04795"/>
<name>A0A120I6G8_PSEFR</name>
<evidence type="ECO:0000313" key="1">
    <source>
        <dbReference type="EMBL" id="MDA7020707.1"/>
    </source>
</evidence>
<dbReference type="Proteomes" id="UP000330809">
    <property type="component" value="Unassembled WGS sequence"/>
</dbReference>
<keyword evidence="4" id="KW-1185">Reference proteome</keyword>
<evidence type="ECO:0000313" key="3">
    <source>
        <dbReference type="Proteomes" id="UP000330809"/>
    </source>
</evidence>
<dbReference type="AlphaFoldDB" id="A0A120I6G8"/>
<accession>A0A120I6G8</accession>
<reference evidence="2 3" key="1">
    <citation type="submission" date="2019-02" db="EMBL/GenBank/DDBJ databases">
        <authorList>
            <consortium name="Pathogen Informatics"/>
        </authorList>
    </citation>
    <scope>NUCLEOTIDE SEQUENCE [LARGE SCALE GENOMIC DNA]</scope>
    <source>
        <strain evidence="2 3">3012STDY7103891</strain>
    </source>
</reference>
<evidence type="ECO:0000313" key="2">
    <source>
        <dbReference type="EMBL" id="VFB21159.1"/>
    </source>
</evidence>
<dbReference type="EMBL" id="JAQJVI010000002">
    <property type="protein sequence ID" value="MDA7020707.1"/>
    <property type="molecule type" value="Genomic_DNA"/>
</dbReference>
<sequence length="532" mass="59601">MDRYEPPEPRSPLPELTQLLTPGTLGFYTHVECTELYASRPDHDGIINIFTLLIAEEQSDLEPAAACFLTPKPIRIKSLNGWSFGLRRYTVAIGTLIPALTALEAGEGWKLSGDELEIGELLPMPAQFVPPDNGAPVPWNKLLKNNFWTGSHLFEWTDHKKEPLTPLFADPRRLQELSAEIEKYIPLQLATMSDRLGNLAVQLPITVLMAKFEKLQDGDFQVEHAWHPKASPRPLMAVCELEHDDIITGFASARLKERITPLPMRAGRGLHRGFIWDEQSSTLLVASGAGSFISTISFNMRSPDPEPRTFSVKKPDGSWDSRRVGMTAFSNHSIVGDPQPDDNGGWTAKRMYAEQANRLAAERRFVQYRPTRGDKNAGRRKALDDLRALIIAYGEKGAWLWDPYLSANEILETLFYCPYQGVDLRGLTTSKAGPSDKIRQTLDECQSNWRGLKLELRVQKGAAGWDFHDRFLIFPSGPDGAMAWSLGTSVNSVGTAHHILQKVDNAQLVVDAFTDLWELLGGQDHLIWRRPS</sequence>
<dbReference type="Proteomes" id="UP001212337">
    <property type="component" value="Unassembled WGS sequence"/>
</dbReference>
<organism evidence="2 3">
    <name type="scientific">Pseudomonas fragi</name>
    <dbReference type="NCBI Taxonomy" id="296"/>
    <lineage>
        <taxon>Bacteria</taxon>
        <taxon>Pseudomonadati</taxon>
        <taxon>Pseudomonadota</taxon>
        <taxon>Gammaproteobacteria</taxon>
        <taxon>Pseudomonadales</taxon>
        <taxon>Pseudomonadaceae</taxon>
        <taxon>Pseudomonas</taxon>
    </lineage>
</organism>
<reference evidence="1 4" key="2">
    <citation type="submission" date="2023-01" db="EMBL/GenBank/DDBJ databases">
        <title>Effects of deletion of Siderophore biosynthase gene in Pseudomonas fragi on quorum sensing and spoliage ability.</title>
        <authorList>
            <person name="Cui F."/>
            <person name="Wang D."/>
            <person name="Liu J."/>
            <person name="Wang Q."/>
            <person name="Li T."/>
            <person name="Li J."/>
        </authorList>
    </citation>
    <scope>NUCLEOTIDE SEQUENCE [LARGE SCALE GENOMIC DNA]</scope>
    <source>
        <strain evidence="1 4">MS-10</strain>
    </source>
</reference>
<gene>
    <name evidence="2" type="ORF">NCTC10754_03801</name>
    <name evidence="1" type="ORF">PI499_02260</name>
</gene>
<dbReference type="EMBL" id="CAACYJ010000040">
    <property type="protein sequence ID" value="VFB21159.1"/>
    <property type="molecule type" value="Genomic_DNA"/>
</dbReference>
<evidence type="ECO:0000313" key="4">
    <source>
        <dbReference type="Proteomes" id="UP001212337"/>
    </source>
</evidence>
<protein>
    <submittedName>
        <fullName evidence="1">VPA1262 family N-terminal domain-containing protein</fullName>
    </submittedName>
</protein>
<proteinExistence type="predicted"/>